<evidence type="ECO:0000256" key="8">
    <source>
        <dbReference type="ARBA" id="ARBA00022840"/>
    </source>
</evidence>
<keyword evidence="1 15" id="KW-0540">Nuclease</keyword>
<evidence type="ECO:0000256" key="10">
    <source>
        <dbReference type="ARBA" id="ARBA00023125"/>
    </source>
</evidence>
<dbReference type="PROSITE" id="PS51198">
    <property type="entry name" value="UVRD_HELICASE_ATP_BIND"/>
    <property type="match status" value="1"/>
</dbReference>
<comment type="cofactor">
    <cofactor evidence="15">
        <name>Mg(2+)</name>
        <dbReference type="ChEBI" id="CHEBI:18420"/>
    </cofactor>
    <text evidence="15">Binds 1 Mg(2+) ion per subunit.</text>
</comment>
<dbReference type="GO" id="GO:0005524">
    <property type="term" value="F:ATP binding"/>
    <property type="evidence" value="ECO:0007669"/>
    <property type="project" value="UniProtKB-UniRule"/>
</dbReference>
<feature type="binding site" evidence="15">
    <location>
        <position position="1063"/>
    </location>
    <ligand>
        <name>Mg(2+)</name>
        <dbReference type="ChEBI" id="CHEBI:18420"/>
    </ligand>
</feature>
<dbReference type="GO" id="GO:0008854">
    <property type="term" value="F:exodeoxyribonuclease V activity"/>
    <property type="evidence" value="ECO:0007669"/>
    <property type="project" value="UniProtKB-EC"/>
</dbReference>
<evidence type="ECO:0000259" key="17">
    <source>
        <dbReference type="PROSITE" id="PS51198"/>
    </source>
</evidence>
<dbReference type="AlphaFoldDB" id="A0A455TAK1"/>
<dbReference type="GO" id="GO:0005829">
    <property type="term" value="C:cytosol"/>
    <property type="evidence" value="ECO:0007669"/>
    <property type="project" value="TreeGrafter"/>
</dbReference>
<dbReference type="InterPro" id="IPR011604">
    <property type="entry name" value="PDDEXK-like_dom_sf"/>
</dbReference>
<dbReference type="GO" id="GO:0000724">
    <property type="term" value="P:double-strand break repair via homologous recombination"/>
    <property type="evidence" value="ECO:0007669"/>
    <property type="project" value="UniProtKB-UniRule"/>
</dbReference>
<evidence type="ECO:0000256" key="4">
    <source>
        <dbReference type="ARBA" id="ARBA00022763"/>
    </source>
</evidence>
<evidence type="ECO:0000256" key="3">
    <source>
        <dbReference type="ARBA" id="ARBA00022741"/>
    </source>
</evidence>
<keyword evidence="10 15" id="KW-0238">DNA-binding</keyword>
<dbReference type="Proteomes" id="UP000317544">
    <property type="component" value="Chromosome"/>
</dbReference>
<feature type="binding site" evidence="16">
    <location>
        <begin position="25"/>
        <end position="32"/>
    </location>
    <ligand>
        <name>ATP</name>
        <dbReference type="ChEBI" id="CHEBI:30616"/>
    </ligand>
</feature>
<evidence type="ECO:0000259" key="18">
    <source>
        <dbReference type="PROSITE" id="PS51217"/>
    </source>
</evidence>
<keyword evidence="4 15" id="KW-0227">DNA damage</keyword>
<feature type="domain" description="UvrD-like helicase C-terminal" evidence="18">
    <location>
        <begin position="463"/>
        <end position="741"/>
    </location>
</feature>
<evidence type="ECO:0000313" key="19">
    <source>
        <dbReference type="EMBL" id="BBI01348.1"/>
    </source>
</evidence>
<dbReference type="InterPro" id="IPR014016">
    <property type="entry name" value="UvrD-like_ATP-bd"/>
</dbReference>
<dbReference type="InterPro" id="IPR011335">
    <property type="entry name" value="Restrct_endonuc-II-like"/>
</dbReference>
<evidence type="ECO:0000256" key="9">
    <source>
        <dbReference type="ARBA" id="ARBA00022842"/>
    </source>
</evidence>
<keyword evidence="8 15" id="KW-0067">ATP-binding</keyword>
<evidence type="ECO:0000256" key="5">
    <source>
        <dbReference type="ARBA" id="ARBA00022801"/>
    </source>
</evidence>
<dbReference type="InterPro" id="IPR004586">
    <property type="entry name" value="RecB"/>
</dbReference>
<dbReference type="OrthoDB" id="9810135at2"/>
<dbReference type="PANTHER" id="PTHR11070">
    <property type="entry name" value="UVRD / RECB / PCRA DNA HELICASE FAMILY MEMBER"/>
    <property type="match status" value="1"/>
</dbReference>
<keyword evidence="6 15" id="KW-0347">Helicase</keyword>
<comment type="function">
    <text evidence="15">A helicase/nuclease that prepares dsDNA breaks (DSB) for recombinational DNA repair. Binds to DSBs and unwinds DNA via a highly rapid and processive ATP-dependent bidirectional helicase activity. Unwinds dsDNA until it encounters a Chi (crossover hotspot instigator) sequence from the 3' direction. Cuts ssDNA a few nucleotides 3' to the Chi site. The properties and activities of the enzyme are changed at Chi. The Chi-altered holoenzyme produces a long 3'-ssDNA overhang and facilitates RecA-binding to the ssDNA for homologous DNA recombination and repair. Holoenzyme degrades any linearized DNA that is unable to undergo homologous recombination. In the holoenzyme this subunit contributes ATPase, 3'-5' helicase, exonuclease activity and loads RecA onto ssDNA.</text>
</comment>
<dbReference type="GO" id="GO:0043138">
    <property type="term" value="F:3'-5' DNA helicase activity"/>
    <property type="evidence" value="ECO:0007669"/>
    <property type="project" value="UniProtKB-UniRule"/>
</dbReference>
<evidence type="ECO:0000256" key="13">
    <source>
        <dbReference type="ARBA" id="ARBA00034617"/>
    </source>
</evidence>
<feature type="region of interest" description="DNA-binding and helicase activity, interacts with RecC" evidence="15">
    <location>
        <begin position="1"/>
        <end position="850"/>
    </location>
</feature>
<keyword evidence="20" id="KW-1185">Reference proteome</keyword>
<proteinExistence type="inferred from homology"/>
<dbReference type="Gene3D" id="3.90.320.10">
    <property type="match status" value="1"/>
</dbReference>
<feature type="domain" description="UvrD-like helicase ATP-binding" evidence="17">
    <location>
        <begin position="4"/>
        <end position="446"/>
    </location>
</feature>
<evidence type="ECO:0000313" key="20">
    <source>
        <dbReference type="Proteomes" id="UP000317544"/>
    </source>
</evidence>
<dbReference type="PROSITE" id="PS51217">
    <property type="entry name" value="UVRD_HELICASE_CTER"/>
    <property type="match status" value="1"/>
</dbReference>
<comment type="domain">
    <text evidence="15">The C-terminal domain has nuclease activity and interacts with RecD. It interacts with RecA, facilitating its loading onto ssDNA.</text>
</comment>
<keyword evidence="5 15" id="KW-0378">Hydrolase</keyword>
<evidence type="ECO:0000256" key="12">
    <source>
        <dbReference type="ARBA" id="ARBA00023235"/>
    </source>
</evidence>
<organism evidence="19 20">
    <name type="scientific">Buchnera aphidicola</name>
    <name type="common">Nipponaphis monzeni</name>
    <dbReference type="NCBI Taxonomy" id="2495405"/>
    <lineage>
        <taxon>Bacteria</taxon>
        <taxon>Pseudomonadati</taxon>
        <taxon>Pseudomonadota</taxon>
        <taxon>Gammaproteobacteria</taxon>
        <taxon>Enterobacterales</taxon>
        <taxon>Erwiniaceae</taxon>
        <taxon>Buchnera</taxon>
    </lineage>
</organism>
<dbReference type="PANTHER" id="PTHR11070:SF23">
    <property type="entry name" value="RECBCD ENZYME SUBUNIT RECB"/>
    <property type="match status" value="1"/>
</dbReference>
<evidence type="ECO:0000256" key="2">
    <source>
        <dbReference type="ARBA" id="ARBA00022723"/>
    </source>
</evidence>
<dbReference type="EC" id="3.1.11.5" evidence="15"/>
<dbReference type="SUPFAM" id="SSF52540">
    <property type="entry name" value="P-loop containing nucleoside triphosphate hydrolases"/>
    <property type="match status" value="1"/>
</dbReference>
<keyword evidence="11 15" id="KW-0234">DNA repair</keyword>
<dbReference type="RefSeq" id="WP_158345071.1">
    <property type="nucleotide sequence ID" value="NZ_AP019379.1"/>
</dbReference>
<evidence type="ECO:0000256" key="6">
    <source>
        <dbReference type="ARBA" id="ARBA00022806"/>
    </source>
</evidence>
<protein>
    <recommendedName>
        <fullName evidence="15">RecBCD enzyme subunit RecB</fullName>
        <ecNumber evidence="15">3.1.11.5</ecNumber>
        <ecNumber evidence="15">5.6.2.4</ecNumber>
    </recommendedName>
    <alternativeName>
        <fullName evidence="15">DNA 3'-5' helicase subunit RecB</fullName>
    </alternativeName>
    <alternativeName>
        <fullName evidence="15">Exonuclease V subunit RecB</fullName>
        <shortName evidence="15">ExoV subunit RecB</shortName>
    </alternativeName>
    <alternativeName>
        <fullName evidence="15">Helicase/nuclease RecBCD subunit RecB</fullName>
    </alternativeName>
</protein>
<evidence type="ECO:0000256" key="7">
    <source>
        <dbReference type="ARBA" id="ARBA00022839"/>
    </source>
</evidence>
<evidence type="ECO:0000256" key="11">
    <source>
        <dbReference type="ARBA" id="ARBA00023204"/>
    </source>
</evidence>
<reference evidence="19 20" key="1">
    <citation type="journal article" date="2019" name="Proc. Natl. Acad. Sci. U.S.A.">
        <title>Exaggeration and cooption of innate immunity for social defense.</title>
        <authorList>
            <person name="Kutsukake M."/>
            <person name="Moriyama M."/>
            <person name="Shigenobu S."/>
            <person name="Meng X.-Y."/>
            <person name="Nikoh N."/>
            <person name="Noda C."/>
            <person name="Kobayashi S."/>
            <person name="Fukatsu T."/>
        </authorList>
    </citation>
    <scope>NUCLEOTIDE SEQUENCE [LARGE SCALE GENOMIC DNA]</scope>
    <source>
        <strain evidence="19 20">Nmo</strain>
    </source>
</reference>
<dbReference type="NCBIfam" id="TIGR00609">
    <property type="entry name" value="recB"/>
    <property type="match status" value="1"/>
</dbReference>
<dbReference type="GO" id="GO:0003677">
    <property type="term" value="F:DNA binding"/>
    <property type="evidence" value="ECO:0007669"/>
    <property type="project" value="UniProtKB-UniRule"/>
</dbReference>
<gene>
    <name evidence="15 19" type="primary">recB</name>
    <name evidence="19" type="ORF">BUCNMO_346</name>
</gene>
<sequence>MNKLKKPTLIDILNSPITGEILIQASAGTGKTFCIIIFYLRLLLNIKCNYQSNKYLSVQEILVLTFTNKSKDELIIRIKENIHTLKNICEGKPQVNKVLNKLFQNISNIPQAITVLQIAESNLKNAAIFTIHKFCQNIIYQNIFHINLFHKPKIIDNEDLLYLTTTVNFWRKYCYTLPEEIIRLINTYWKEPKDLLKEIKPILIHKTKIYQSYRFKQITLIQYYENIINKIKSFKKKWNFIITKNNTFKQYLFNNITHSKKKVYNWINIITSWSHEQTKSFFIPKELLLLKKIFINKNIFKAQHSFLKTITIFLNNNFSIKEFFLYKSITTIRNFIKHEKKISEKIEINDLISIVYQSLNKNNNFLSNFIRKKFPVVLIDEFQDTSTQQYKIFETVYFNKKKVALILIADPKQSIYSFRGSNIFSYFKIYQRFKTIYYLNVNWRSSYKVIESINTLFSQFKNPFIFKNINFNISYANTCNKISFEIDNISQPGLSIFFKKAPIMCMSEYLNWSSNQCAYNIYNWLSLGKKKRAVIYIKNKKKFVEAKDITILVRNKQESNYITTALNKYNISSFYHSYKEDIYHQKETIEIFTILQAILNFNNINQIKQALLTTIISKTIYDIDAINNNINILSSFVSMFKNYFHMWEKKGIFYLIKQIIIDFAIKNFSANLYNRQKLLENVFKIADNLEYQSQFTNNQHTLLLWFADQINQSKNGIKNSYALNYNNFNNINITTIHKSKGLEYPLVWIPFLINFSKIKKCIFYNKINLTSILDLYNEKKNLRKSQKEHLSEEIRLIYVALTRSILHNSIAIAPVIKGTRSCKNSFTDIHNSGFGYLIQKGKKLSQSGLNKQLHTFDTNKNIKILSEKIVQFKKNIIIDESSTKIKLHTINKNIKDNWSIISFSKIASNTKNMSLYKEHYFKEKKILKYRNNKKLLNTHTFPRGKTYGKFLHKILKNCDFNKTANCSLITQELNKINLSQEWVYIIQSWIESIFNISLNTKHLILKNLEKQNYVKEFEFCLPLQKKINFEKINKLLKLYSPISKLSSNIKYDKVVGVLKGFIDVIFYWNKKYYIIDYKSNWIGKNNNCYTFQKIYKIIANNNYDLQYIIYSLSLHRHLKNKMNGYSFKKNFGGVFYLFIRAFNQKHKNNGIFFTLPSYTLIQTLDTLLK</sequence>
<dbReference type="GO" id="GO:0016887">
    <property type="term" value="F:ATP hydrolysis activity"/>
    <property type="evidence" value="ECO:0007669"/>
    <property type="project" value="RHEA"/>
</dbReference>
<feature type="active site" description="For nuclease activity" evidence="15">
    <location>
        <position position="1076"/>
    </location>
</feature>
<keyword evidence="2 15" id="KW-0479">Metal-binding</keyword>
<dbReference type="InterPro" id="IPR027417">
    <property type="entry name" value="P-loop_NTPase"/>
</dbReference>
<dbReference type="Pfam" id="PF13361">
    <property type="entry name" value="UvrD_C"/>
    <property type="match status" value="1"/>
</dbReference>
<dbReference type="InterPro" id="IPR000212">
    <property type="entry name" value="DNA_helicase_UvrD/REP"/>
</dbReference>
<dbReference type="HAMAP" id="MF_01485">
    <property type="entry name" value="RecB"/>
    <property type="match status" value="1"/>
</dbReference>
<dbReference type="GO" id="GO:0000287">
    <property type="term" value="F:magnesium ion binding"/>
    <property type="evidence" value="ECO:0007669"/>
    <property type="project" value="UniProtKB-UniRule"/>
</dbReference>
<comment type="catalytic activity">
    <reaction evidence="13 15">
        <text>Couples ATP hydrolysis with the unwinding of duplex DNA by translocating in the 3'-5' direction.</text>
        <dbReference type="EC" id="5.6.2.4"/>
    </reaction>
</comment>
<dbReference type="CDD" id="cd22352">
    <property type="entry name" value="RecB_C-like"/>
    <property type="match status" value="1"/>
</dbReference>
<dbReference type="InterPro" id="IPR014017">
    <property type="entry name" value="DNA_helicase_UvrD-like_C"/>
</dbReference>
<feature type="binding site" evidence="15">
    <location>
        <position position="952"/>
    </location>
    <ligand>
        <name>Mg(2+)</name>
        <dbReference type="ChEBI" id="CHEBI:18420"/>
    </ligand>
</feature>
<evidence type="ECO:0000256" key="15">
    <source>
        <dbReference type="HAMAP-Rule" id="MF_01485"/>
    </source>
</evidence>
<keyword evidence="7 15" id="KW-0269">Exonuclease</keyword>
<dbReference type="EC" id="5.6.2.4" evidence="15"/>
<dbReference type="Gene3D" id="1.10.3170.10">
    <property type="entry name" value="Recbcd, chain B, domain 2"/>
    <property type="match status" value="1"/>
</dbReference>
<comment type="catalytic activity">
    <reaction evidence="15">
        <text>Exonucleolytic cleavage (in the presence of ATP) in either 5'- to 3'- or 3'- to 5'-direction to yield 5'-phosphooligonucleotides.</text>
        <dbReference type="EC" id="3.1.11.5"/>
    </reaction>
</comment>
<evidence type="ECO:0000256" key="1">
    <source>
        <dbReference type="ARBA" id="ARBA00022722"/>
    </source>
</evidence>
<comment type="subunit">
    <text evidence="15">Heterotrimer of RecB, RecC and RecD. All subunits contribute to DNA-binding. Interacts with RecA.</text>
</comment>
<dbReference type="SUPFAM" id="SSF52980">
    <property type="entry name" value="Restriction endonuclease-like"/>
    <property type="match status" value="1"/>
</dbReference>
<dbReference type="Gene3D" id="3.40.50.300">
    <property type="entry name" value="P-loop containing nucleotide triphosphate hydrolases"/>
    <property type="match status" value="2"/>
</dbReference>
<name>A0A455TAK1_9GAMM</name>
<keyword evidence="9 15" id="KW-0460">Magnesium</keyword>
<keyword evidence="3 15" id="KW-0547">Nucleotide-binding</keyword>
<evidence type="ECO:0000256" key="16">
    <source>
        <dbReference type="PROSITE-ProRule" id="PRU00560"/>
    </source>
</evidence>
<comment type="miscellaneous">
    <text evidence="15">In the RecBCD complex, RecB has a slow 3'-5' helicase, an exonuclease activity and loads RecA onto ssDNA, RecD has a fast 5'-3' helicase activity, while RecC stimulates the ATPase and processivity of the RecB helicase and contributes to recognition of the Chi site.</text>
</comment>
<evidence type="ECO:0000256" key="14">
    <source>
        <dbReference type="ARBA" id="ARBA00048988"/>
    </source>
</evidence>
<comment type="similarity">
    <text evidence="15">Belongs to the helicase family. UvrD subfamily.</text>
</comment>
<dbReference type="EMBL" id="AP019379">
    <property type="protein sequence ID" value="BBI01348.1"/>
    <property type="molecule type" value="Genomic_DNA"/>
</dbReference>
<dbReference type="Pfam" id="PF00580">
    <property type="entry name" value="UvrD-helicase"/>
    <property type="match status" value="1"/>
</dbReference>
<feature type="region of interest" description="Nuclease activity, interacts with RecD and RecA" evidence="15">
    <location>
        <begin position="897"/>
        <end position="1169"/>
    </location>
</feature>
<comment type="catalytic activity">
    <reaction evidence="14 15">
        <text>ATP + H2O = ADP + phosphate + H(+)</text>
        <dbReference type="Rhea" id="RHEA:13065"/>
        <dbReference type="ChEBI" id="CHEBI:15377"/>
        <dbReference type="ChEBI" id="CHEBI:15378"/>
        <dbReference type="ChEBI" id="CHEBI:30616"/>
        <dbReference type="ChEBI" id="CHEBI:43474"/>
        <dbReference type="ChEBI" id="CHEBI:456216"/>
        <dbReference type="EC" id="5.6.2.4"/>
    </reaction>
</comment>
<dbReference type="GO" id="GO:0009338">
    <property type="term" value="C:exodeoxyribonuclease V complex"/>
    <property type="evidence" value="ECO:0007669"/>
    <property type="project" value="TreeGrafter"/>
</dbReference>
<dbReference type="Gene3D" id="1.10.486.10">
    <property type="entry name" value="PCRA, domain 4"/>
    <property type="match status" value="1"/>
</dbReference>
<keyword evidence="12 15" id="KW-0413">Isomerase</keyword>
<comment type="domain">
    <text evidence="15">The N-terminal DNA-binding domain is a ssDNA-dependent ATPase and has ATP-dependent 3'-5' helicase function. This domain interacts with RecC.</text>
</comment>
<feature type="binding site" evidence="15">
    <location>
        <position position="1076"/>
    </location>
    <ligand>
        <name>Mg(2+)</name>
        <dbReference type="ChEBI" id="CHEBI:18420"/>
    </ligand>
</feature>
<accession>A0A455TAK1</accession>